<dbReference type="InterPro" id="IPR029061">
    <property type="entry name" value="THDP-binding"/>
</dbReference>
<evidence type="ECO:0000259" key="7">
    <source>
        <dbReference type="Pfam" id="PF12573"/>
    </source>
</evidence>
<dbReference type="Gene3D" id="3.40.50.970">
    <property type="match status" value="1"/>
</dbReference>
<dbReference type="InterPro" id="IPR022593">
    <property type="entry name" value="Oxoisoval_DH_suAlpha_N_dom"/>
</dbReference>
<comment type="catalytic activity">
    <reaction evidence="4">
        <text>N(6)-[(R)-lipoyl]-L-lysyl-[protein] + 3-methyl-2-oxobutanoate + H(+) = N(6)-[(R)-S(8)-2-methylpropanoyldihydrolipoyl]-L-lysyl-[protein] + CO2</text>
        <dbReference type="Rhea" id="RHEA:13457"/>
        <dbReference type="Rhea" id="RHEA-COMP:10474"/>
        <dbReference type="Rhea" id="RHEA-COMP:10497"/>
        <dbReference type="ChEBI" id="CHEBI:11851"/>
        <dbReference type="ChEBI" id="CHEBI:15378"/>
        <dbReference type="ChEBI" id="CHEBI:16526"/>
        <dbReference type="ChEBI" id="CHEBI:83099"/>
        <dbReference type="ChEBI" id="CHEBI:83142"/>
        <dbReference type="EC" id="1.2.4.4"/>
    </reaction>
</comment>
<evidence type="ECO:0000256" key="2">
    <source>
        <dbReference type="ARBA" id="ARBA00023002"/>
    </source>
</evidence>
<keyword evidence="9" id="KW-1185">Reference proteome</keyword>
<evidence type="ECO:0000256" key="5">
    <source>
        <dbReference type="SAM" id="MobiDB-lite"/>
    </source>
</evidence>
<dbReference type="PANTHER" id="PTHR43380:SF1">
    <property type="entry name" value="2-OXOISOVALERATE DEHYDROGENASE SUBUNIT ALPHA, MITOCHONDRIAL"/>
    <property type="match status" value="1"/>
</dbReference>
<accession>A0A239PXS3</accession>
<sequence>MNDVAPLSLYVPEPEFRPGDEPDFSGVKIPQAGSVRRPEIDVDPEEIHDLAYSIIRVMNREGEAVGPWAGYLDDDEALKGLRDMMTVRAYDARMLTAQRQGKTSFYMLSLGEEAIACAFQRALSPGDMNFPTYRQQGLLITAGYPILDMMNQVYSNSKDPVAGRQLPVMYTSKKHGFFTISGNLATQFVQAVGWAMASAIRGDTKIAAGWIGDGSTAESDFHAALVFASTYRAPVVLNIVNNQWAISTYQGIARGRAATFAARGLGFGLPSLRVDGNDYLAVYAVAKWAVERARRGHGPTLIEYVTYRVGPHSTSDDPSAYRPQKESDAWPLGDPVERLKNYLIRKGVWSEERHAQAKAQIESEIAQLQKEAEKNGTLHSGPKPPPRRMFEDVYKEMPLHLVRQRQEAGV</sequence>
<comment type="cofactor">
    <cofactor evidence="1 4">
        <name>thiamine diphosphate</name>
        <dbReference type="ChEBI" id="CHEBI:58937"/>
    </cofactor>
</comment>
<evidence type="ECO:0000313" key="8">
    <source>
        <dbReference type="EMBL" id="SNT75121.1"/>
    </source>
</evidence>
<dbReference type="Proteomes" id="UP000198346">
    <property type="component" value="Unassembled WGS sequence"/>
</dbReference>
<dbReference type="OrthoDB" id="9766715at2"/>
<dbReference type="InterPro" id="IPR001017">
    <property type="entry name" value="DH_E1"/>
</dbReference>
<dbReference type="GO" id="GO:0003863">
    <property type="term" value="F:branched-chain 2-oxo acid dehydrogenase activity"/>
    <property type="evidence" value="ECO:0007669"/>
    <property type="project" value="UniProtKB-EC"/>
</dbReference>
<dbReference type="PANTHER" id="PTHR43380">
    <property type="entry name" value="2-OXOISOVALERATE DEHYDROGENASE SUBUNIT ALPHA, MITOCHONDRIAL"/>
    <property type="match status" value="1"/>
</dbReference>
<evidence type="ECO:0000256" key="3">
    <source>
        <dbReference type="ARBA" id="ARBA00023052"/>
    </source>
</evidence>
<dbReference type="GO" id="GO:0009083">
    <property type="term" value="P:branched-chain amino acid catabolic process"/>
    <property type="evidence" value="ECO:0007669"/>
    <property type="project" value="TreeGrafter"/>
</dbReference>
<dbReference type="CDD" id="cd02000">
    <property type="entry name" value="TPP_E1_PDC_ADC_BCADC"/>
    <property type="match status" value="1"/>
</dbReference>
<feature type="region of interest" description="Disordered" evidence="5">
    <location>
        <begin position="370"/>
        <end position="389"/>
    </location>
</feature>
<gene>
    <name evidence="8" type="ORF">SAMN06297382_2564</name>
</gene>
<evidence type="ECO:0000256" key="4">
    <source>
        <dbReference type="RuleBase" id="RU365014"/>
    </source>
</evidence>
<evidence type="ECO:0000256" key="1">
    <source>
        <dbReference type="ARBA" id="ARBA00001964"/>
    </source>
</evidence>
<feature type="domain" description="Dehydrogenase E1 component" evidence="6">
    <location>
        <begin position="84"/>
        <end position="378"/>
    </location>
</feature>
<organism evidence="8 9">
    <name type="scientific">Amphiplicatus metriothermophilus</name>
    <dbReference type="NCBI Taxonomy" id="1519374"/>
    <lineage>
        <taxon>Bacteria</taxon>
        <taxon>Pseudomonadati</taxon>
        <taxon>Pseudomonadota</taxon>
        <taxon>Alphaproteobacteria</taxon>
        <taxon>Parvularculales</taxon>
        <taxon>Parvularculaceae</taxon>
        <taxon>Amphiplicatus</taxon>
    </lineage>
</organism>
<dbReference type="EMBL" id="FZQA01000007">
    <property type="protein sequence ID" value="SNT75121.1"/>
    <property type="molecule type" value="Genomic_DNA"/>
</dbReference>
<dbReference type="SUPFAM" id="SSF52518">
    <property type="entry name" value="Thiamin diphosphate-binding fold (THDP-binding)"/>
    <property type="match status" value="1"/>
</dbReference>
<keyword evidence="2 4" id="KW-0560">Oxidoreductase</keyword>
<keyword evidence="3 4" id="KW-0786">Thiamine pyrophosphate</keyword>
<comment type="function">
    <text evidence="4">The branched-chain alpha-keto dehydrogenase complex catalyzes the overall conversion of alpha-keto acids to acyl-CoA and CO(2). It contains multiple copies of three enzymatic components: branched-chain alpha-keto acid decarboxylase (E1), lipoamide acyltransferase (E2) and lipoamide dehydrogenase (E3).</text>
</comment>
<reference evidence="8 9" key="1">
    <citation type="submission" date="2017-07" db="EMBL/GenBank/DDBJ databases">
        <authorList>
            <person name="Sun Z.S."/>
            <person name="Albrecht U."/>
            <person name="Echele G."/>
            <person name="Lee C.C."/>
        </authorList>
    </citation>
    <scope>NUCLEOTIDE SEQUENCE [LARGE SCALE GENOMIC DNA]</scope>
    <source>
        <strain evidence="8 9">CGMCC 1.12710</strain>
    </source>
</reference>
<evidence type="ECO:0000259" key="6">
    <source>
        <dbReference type="Pfam" id="PF00676"/>
    </source>
</evidence>
<dbReference type="Pfam" id="PF12573">
    <property type="entry name" value="OxoDH_E1alpha_N"/>
    <property type="match status" value="1"/>
</dbReference>
<dbReference type="InterPro" id="IPR050771">
    <property type="entry name" value="Alpha-ketoacid_DH_E1_comp"/>
</dbReference>
<proteinExistence type="inferred from homology"/>
<comment type="similarity">
    <text evidence="4">Belongs to the BCKDHA family.</text>
</comment>
<dbReference type="EC" id="1.2.4.4" evidence="4"/>
<protein>
    <recommendedName>
        <fullName evidence="4">2-oxoisovalerate dehydrogenase subunit alpha</fullName>
        <ecNumber evidence="4">1.2.4.4</ecNumber>
    </recommendedName>
    <alternativeName>
        <fullName evidence="4">Branched-chain alpha-keto acid dehydrogenase E1 component alpha chain</fullName>
    </alternativeName>
</protein>
<dbReference type="RefSeq" id="WP_089413004.1">
    <property type="nucleotide sequence ID" value="NZ_FZQA01000007.1"/>
</dbReference>
<name>A0A239PXS3_9PROT</name>
<dbReference type="Pfam" id="PF00676">
    <property type="entry name" value="E1_dh"/>
    <property type="match status" value="1"/>
</dbReference>
<evidence type="ECO:0000313" key="9">
    <source>
        <dbReference type="Proteomes" id="UP000198346"/>
    </source>
</evidence>
<dbReference type="AlphaFoldDB" id="A0A239PXS3"/>
<feature type="domain" description="2-oxoisovalerate dehydrogenase E1 alpha subunit N-terminal" evidence="7">
    <location>
        <begin position="6"/>
        <end position="45"/>
    </location>
</feature>